<reference evidence="1" key="1">
    <citation type="submission" date="2022-07" db="EMBL/GenBank/DDBJ databases">
        <title>Phylogenomic reconstructions and comparative analyses of Kickxellomycotina fungi.</title>
        <authorList>
            <person name="Reynolds N.K."/>
            <person name="Stajich J.E."/>
            <person name="Barry K."/>
            <person name="Grigoriev I.V."/>
            <person name="Crous P."/>
            <person name="Smith M.E."/>
        </authorList>
    </citation>
    <scope>NUCLEOTIDE SEQUENCE</scope>
    <source>
        <strain evidence="1">BCRC 34780</strain>
    </source>
</reference>
<organism evidence="1 2">
    <name type="scientific">Coemansia helicoidea</name>
    <dbReference type="NCBI Taxonomy" id="1286919"/>
    <lineage>
        <taxon>Eukaryota</taxon>
        <taxon>Fungi</taxon>
        <taxon>Fungi incertae sedis</taxon>
        <taxon>Zoopagomycota</taxon>
        <taxon>Kickxellomycotina</taxon>
        <taxon>Kickxellomycetes</taxon>
        <taxon>Kickxellales</taxon>
        <taxon>Kickxellaceae</taxon>
        <taxon>Coemansia</taxon>
    </lineage>
</organism>
<evidence type="ECO:0000313" key="1">
    <source>
        <dbReference type="EMBL" id="KAJ2791506.1"/>
    </source>
</evidence>
<sequence>MGFSPVDGGRARAEWAPQVRQDGRRFIVTGANRGIGYATAAGLAALGALVVLTGHEGSAAFAEAMDQLVLDTGCARDALSYMPLDLRSHDSVREFAAAWAERPPAERALHGLVNNAGIAGAPGLSPDGFELCFQINYLSMFLLTRLLLPHLEAAVDAEGARVPARIVCVSSSAHLFTLGLPTDEKYLRASGGGFFSLRYGESKLCVNSFVRQLGVRLRAEGRAADIEAFAVHPGSTASGFWHSFPAWAQRCIASVAQDPARGARTSLFCATEPGLESGAYYADCARAAPSFWLNSAAAADLLWRKSCAWTGVSPVALFRQQEGQPRT</sequence>
<evidence type="ECO:0000313" key="2">
    <source>
        <dbReference type="Proteomes" id="UP001140087"/>
    </source>
</evidence>
<accession>A0ACC1KL98</accession>
<comment type="caution">
    <text evidence="1">The sequence shown here is derived from an EMBL/GenBank/DDBJ whole genome shotgun (WGS) entry which is preliminary data.</text>
</comment>
<keyword evidence="2" id="KW-1185">Reference proteome</keyword>
<proteinExistence type="predicted"/>
<dbReference type="Proteomes" id="UP001140087">
    <property type="component" value="Unassembled WGS sequence"/>
</dbReference>
<gene>
    <name evidence="1" type="primary">DHRS13</name>
    <name evidence="1" type="ORF">H4R21_006308</name>
</gene>
<protein>
    <submittedName>
        <fullName evidence="1">Dehydrogenase reductase SDR member 13</fullName>
    </submittedName>
</protein>
<dbReference type="EMBL" id="JANBUN010003291">
    <property type="protein sequence ID" value="KAJ2791506.1"/>
    <property type="molecule type" value="Genomic_DNA"/>
</dbReference>
<name>A0ACC1KL98_9FUNG</name>